<gene>
    <name evidence="1" type="ORF">JOQ06_011629</name>
</gene>
<name>A0AAD6BE24_9TELE</name>
<dbReference type="GO" id="GO:0009306">
    <property type="term" value="P:protein secretion"/>
    <property type="evidence" value="ECO:0007669"/>
    <property type="project" value="TreeGrafter"/>
</dbReference>
<dbReference type="GO" id="GO:0007030">
    <property type="term" value="P:Golgi organization"/>
    <property type="evidence" value="ECO:0007669"/>
    <property type="project" value="TreeGrafter"/>
</dbReference>
<dbReference type="InterPro" id="IPR008551">
    <property type="entry name" value="TANGO2"/>
</dbReference>
<dbReference type="EMBL" id="JAPTMU010000006">
    <property type="protein sequence ID" value="KAJ4941755.1"/>
    <property type="molecule type" value="Genomic_DNA"/>
</dbReference>
<dbReference type="PANTHER" id="PTHR17985:SF8">
    <property type="entry name" value="TRANSPORT AND GOLGI ORGANIZATION PROTEIN 2 HOMOLOG"/>
    <property type="match status" value="1"/>
</dbReference>
<evidence type="ECO:0000313" key="2">
    <source>
        <dbReference type="Proteomes" id="UP001219934"/>
    </source>
</evidence>
<dbReference type="Proteomes" id="UP001219934">
    <property type="component" value="Unassembled WGS sequence"/>
</dbReference>
<protein>
    <recommendedName>
        <fullName evidence="3">Transport and Golgi organization protein 2 homolog</fullName>
    </recommendedName>
</protein>
<dbReference type="GO" id="GO:0005794">
    <property type="term" value="C:Golgi apparatus"/>
    <property type="evidence" value="ECO:0007669"/>
    <property type="project" value="TreeGrafter"/>
</dbReference>
<accession>A0AAD6BE24</accession>
<dbReference type="Pfam" id="PF05742">
    <property type="entry name" value="TANGO2"/>
    <property type="match status" value="2"/>
</dbReference>
<organism evidence="1 2">
    <name type="scientific">Pogonophryne albipinna</name>
    <dbReference type="NCBI Taxonomy" id="1090488"/>
    <lineage>
        <taxon>Eukaryota</taxon>
        <taxon>Metazoa</taxon>
        <taxon>Chordata</taxon>
        <taxon>Craniata</taxon>
        <taxon>Vertebrata</taxon>
        <taxon>Euteleostomi</taxon>
        <taxon>Actinopterygii</taxon>
        <taxon>Neopterygii</taxon>
        <taxon>Teleostei</taxon>
        <taxon>Neoteleostei</taxon>
        <taxon>Acanthomorphata</taxon>
        <taxon>Eupercaria</taxon>
        <taxon>Perciformes</taxon>
        <taxon>Notothenioidei</taxon>
        <taxon>Pogonophryne</taxon>
    </lineage>
</organism>
<reference evidence="1" key="1">
    <citation type="submission" date="2022-11" db="EMBL/GenBank/DDBJ databases">
        <title>Chromosome-level genome of Pogonophryne albipinna.</title>
        <authorList>
            <person name="Jo E."/>
        </authorList>
    </citation>
    <scope>NUCLEOTIDE SEQUENCE</scope>
    <source>
        <strain evidence="1">SGF0006</strain>
        <tissue evidence="1">Muscle</tissue>
    </source>
</reference>
<comment type="caution">
    <text evidence="1">The sequence shown here is derived from an EMBL/GenBank/DDBJ whole genome shotgun (WGS) entry which is preliminary data.</text>
</comment>
<proteinExistence type="predicted"/>
<evidence type="ECO:0008006" key="3">
    <source>
        <dbReference type="Google" id="ProtNLM"/>
    </source>
</evidence>
<dbReference type="AlphaFoldDB" id="A0AAD6BE24"/>
<keyword evidence="2" id="KW-1185">Reference proteome</keyword>
<evidence type="ECO:0000313" key="1">
    <source>
        <dbReference type="EMBL" id="KAJ4941755.1"/>
    </source>
</evidence>
<sequence length="403" mass="45140">MERLILAANRDEFYVRPSKAADFWANNNEILSGLDLEGGREGGSWLGISKRGKMAAITNYMEGQNPDAQGRGFLVSNYLMDRDVDSYSYLKKVSAEGHLYNGFNLLTAEFSAKQTERGERKSEVLSCQRASFKSQKEHLFIFQEPPPISPSTFSTDDVESSSNHLQATPPQLAMGNCSSNSNFFHPEFSLLKSPKYLIDSPKYLLNSTLTLHKPPYTSCVVFQTFRNNRLKALRILQSPSRFQCHLFPSAVFMHEAKQDTVCYYGNRGSPEPIHLKAAGIYGLSNSLLDTPWRKLLKGKRHFSSVISDQALSCDGLVQELLTVLNNEELNAPDPAQESQGFGYTKPILQAQSAVCVRTPHYGTRTNTIILIDAAGNVTFTERTMPTCDTNKWSTNSFQFKLEV</sequence>
<dbReference type="PANTHER" id="PTHR17985">
    <property type="entry name" value="SER/THR-RICH PROTEIN T10 IN DGCR REGION"/>
    <property type="match status" value="1"/>
</dbReference>